<reference evidence="7 8" key="1">
    <citation type="submission" date="2020-08" db="EMBL/GenBank/DDBJ databases">
        <title>Sequencing the genomes of 1000 actinobacteria strains.</title>
        <authorList>
            <person name="Klenk H.-P."/>
        </authorList>
    </citation>
    <scope>NUCLEOTIDE SEQUENCE [LARGE SCALE GENOMIC DNA]</scope>
    <source>
        <strain evidence="7 8">DSM 45298</strain>
    </source>
</reference>
<feature type="compositionally biased region" description="Basic and acidic residues" evidence="6">
    <location>
        <begin position="135"/>
        <end position="146"/>
    </location>
</feature>
<dbReference type="EMBL" id="JACIFP010000001">
    <property type="protein sequence ID" value="MBB4133517.1"/>
    <property type="molecule type" value="Genomic_DNA"/>
</dbReference>
<dbReference type="Proteomes" id="UP000551501">
    <property type="component" value="Unassembled WGS sequence"/>
</dbReference>
<dbReference type="PIRSF" id="PIRSF002583">
    <property type="entry name" value="Hsp90"/>
    <property type="match status" value="1"/>
</dbReference>
<dbReference type="InterPro" id="IPR036890">
    <property type="entry name" value="HATPase_C_sf"/>
</dbReference>
<feature type="region of interest" description="Disordered" evidence="6">
    <location>
        <begin position="123"/>
        <end position="146"/>
    </location>
</feature>
<accession>A0A840F1Q5</accession>
<dbReference type="InterPro" id="IPR001404">
    <property type="entry name" value="Hsp90_fam"/>
</dbReference>
<dbReference type="Gene3D" id="3.30.230.80">
    <property type="match status" value="1"/>
</dbReference>
<dbReference type="SUPFAM" id="SSF55874">
    <property type="entry name" value="ATPase domain of HSP90 chaperone/DNA topoisomerase II/histidine kinase"/>
    <property type="match status" value="1"/>
</dbReference>
<dbReference type="GO" id="GO:0016887">
    <property type="term" value="F:ATP hydrolysis activity"/>
    <property type="evidence" value="ECO:0007669"/>
    <property type="project" value="InterPro"/>
</dbReference>
<keyword evidence="2 5" id="KW-0547">Nucleotide-binding</keyword>
<proteinExistence type="inferred from homology"/>
<dbReference type="AlphaFoldDB" id="A0A840F1Q5"/>
<keyword evidence="4" id="KW-0143">Chaperone</keyword>
<name>A0A840F1Q5_9ACTN</name>
<evidence type="ECO:0000313" key="8">
    <source>
        <dbReference type="Proteomes" id="UP000551501"/>
    </source>
</evidence>
<keyword evidence="3 5" id="KW-0067">ATP-binding</keyword>
<organism evidence="7 8">
    <name type="scientific">Gordonia humi</name>
    <dbReference type="NCBI Taxonomy" id="686429"/>
    <lineage>
        <taxon>Bacteria</taxon>
        <taxon>Bacillati</taxon>
        <taxon>Actinomycetota</taxon>
        <taxon>Actinomycetes</taxon>
        <taxon>Mycobacteriales</taxon>
        <taxon>Gordoniaceae</taxon>
        <taxon>Gordonia</taxon>
    </lineage>
</organism>
<feature type="binding site" evidence="5">
    <location>
        <position position="69"/>
    </location>
    <ligand>
        <name>ATP</name>
        <dbReference type="ChEBI" id="CHEBI:30616"/>
    </ligand>
</feature>
<dbReference type="RefSeq" id="WP_183368699.1">
    <property type="nucleotide sequence ID" value="NZ_BAABHL010000111.1"/>
</dbReference>
<comment type="similarity">
    <text evidence="1">Belongs to the heat shock protein 90 family.</text>
</comment>
<sequence length="590" mass="62220">MDDAPMFDVDLRALIDVLGTNLYTGPGVYVRELLQNAIDAQTVAGRSDAPVEIVTDGERFAISDSGTGMSADAIAGLLGTIGASSKRDQFGFGSSTQIGQFGVGMLSGFLVGDRIEVSSHADGSRPVVWTGSSDGRVEMSDGDRGEVGTTVSVHARGDTRMWLAPDRVRSLAADFTAMHPTPVLVNGDRVNGGPGLFGEASGGRDAARVAFCQDEFGFTPLEMFDVDVPEAGLRGVAFVQPTGGDLVARAVHRAYVKGLLIGDVPGLVPEWAYFVRVVVDSTGLKPTASREGLVHDDLFDAVAASLGDQIQGWLTGLGARPALREKFLAVHEQGVKALAAHRAELLGFVDKHCLFETNVGPMPLATFRARFDTIRYAGNIDDYRVLADVLAGRGIGLVNAGHAFETAAIRAIVAADPTMRCEPIGQQFLLSALAMPSPEVREEFSGATAVARRAVSPFDCEVSLRVFEPESVSALLLTDDAAQIAQDRSEMLSQTAGEPDAWLAALSAIDDGQSAPSRPSLVLNAANPLVRRLPSLGDDVVAGALVRAVYSQAMLRARRSVRVAAASELDSAITLLADLATRDHAEGAPE</sequence>
<dbReference type="Pfam" id="PF13589">
    <property type="entry name" value="HATPase_c_3"/>
    <property type="match status" value="1"/>
</dbReference>
<evidence type="ECO:0000256" key="6">
    <source>
        <dbReference type="SAM" id="MobiDB-lite"/>
    </source>
</evidence>
<evidence type="ECO:0000256" key="4">
    <source>
        <dbReference type="ARBA" id="ARBA00023186"/>
    </source>
</evidence>
<dbReference type="NCBIfam" id="NF010683">
    <property type="entry name" value="PRK14083.1"/>
    <property type="match status" value="1"/>
</dbReference>
<feature type="binding site" evidence="5">
    <location>
        <position position="64"/>
    </location>
    <ligand>
        <name>ATP</name>
        <dbReference type="ChEBI" id="CHEBI:30616"/>
    </ligand>
</feature>
<dbReference type="PANTHER" id="PTHR11528">
    <property type="entry name" value="HEAT SHOCK PROTEIN 90 FAMILY MEMBER"/>
    <property type="match status" value="1"/>
</dbReference>
<protein>
    <submittedName>
        <fullName evidence="7">Molecular chaperone HtpG</fullName>
    </submittedName>
</protein>
<evidence type="ECO:0000256" key="2">
    <source>
        <dbReference type="ARBA" id="ARBA00022741"/>
    </source>
</evidence>
<dbReference type="Gene3D" id="3.30.565.10">
    <property type="entry name" value="Histidine kinase-like ATPase, C-terminal domain"/>
    <property type="match status" value="1"/>
</dbReference>
<feature type="binding site" evidence="5">
    <location>
        <position position="32"/>
    </location>
    <ligand>
        <name>ATP</name>
        <dbReference type="ChEBI" id="CHEBI:30616"/>
    </ligand>
</feature>
<gene>
    <name evidence="7" type="ORF">BKA16_000069</name>
</gene>
<dbReference type="SUPFAM" id="SSF54211">
    <property type="entry name" value="Ribosomal protein S5 domain 2-like"/>
    <property type="match status" value="1"/>
</dbReference>
<evidence type="ECO:0000313" key="7">
    <source>
        <dbReference type="EMBL" id="MBB4133517.1"/>
    </source>
</evidence>
<evidence type="ECO:0000256" key="1">
    <source>
        <dbReference type="ARBA" id="ARBA00008239"/>
    </source>
</evidence>
<dbReference type="GO" id="GO:0005524">
    <property type="term" value="F:ATP binding"/>
    <property type="evidence" value="ECO:0007669"/>
    <property type="project" value="UniProtKB-KW"/>
</dbReference>
<dbReference type="GO" id="GO:0051082">
    <property type="term" value="F:unfolded protein binding"/>
    <property type="evidence" value="ECO:0007669"/>
    <property type="project" value="InterPro"/>
</dbReference>
<keyword evidence="8" id="KW-1185">Reference proteome</keyword>
<feature type="binding site" evidence="5">
    <location>
        <position position="149"/>
    </location>
    <ligand>
        <name>ATP</name>
        <dbReference type="ChEBI" id="CHEBI:30616"/>
    </ligand>
</feature>
<comment type="caution">
    <text evidence="7">The sequence shown here is derived from an EMBL/GenBank/DDBJ whole genome shotgun (WGS) entry which is preliminary data.</text>
</comment>
<dbReference type="InterPro" id="IPR020568">
    <property type="entry name" value="Ribosomal_Su5_D2-typ_SF"/>
</dbReference>
<evidence type="ECO:0000256" key="3">
    <source>
        <dbReference type="ARBA" id="ARBA00022840"/>
    </source>
</evidence>
<feature type="binding site" evidence="5">
    <location>
        <position position="36"/>
    </location>
    <ligand>
        <name>ATP</name>
        <dbReference type="ChEBI" id="CHEBI:30616"/>
    </ligand>
</feature>
<dbReference type="GO" id="GO:0140662">
    <property type="term" value="F:ATP-dependent protein folding chaperone"/>
    <property type="evidence" value="ECO:0007669"/>
    <property type="project" value="InterPro"/>
</dbReference>
<evidence type="ECO:0000256" key="5">
    <source>
        <dbReference type="PIRSR" id="PIRSR002583-1"/>
    </source>
</evidence>